<dbReference type="AlphaFoldDB" id="K3ZPB7"/>
<organism evidence="2 3">
    <name type="scientific">Setaria italica</name>
    <name type="common">Foxtail millet</name>
    <name type="synonym">Panicum italicum</name>
    <dbReference type="NCBI Taxonomy" id="4555"/>
    <lineage>
        <taxon>Eukaryota</taxon>
        <taxon>Viridiplantae</taxon>
        <taxon>Streptophyta</taxon>
        <taxon>Embryophyta</taxon>
        <taxon>Tracheophyta</taxon>
        <taxon>Spermatophyta</taxon>
        <taxon>Magnoliopsida</taxon>
        <taxon>Liliopsida</taxon>
        <taxon>Poales</taxon>
        <taxon>Poaceae</taxon>
        <taxon>PACMAD clade</taxon>
        <taxon>Panicoideae</taxon>
        <taxon>Panicodae</taxon>
        <taxon>Paniceae</taxon>
        <taxon>Cenchrinae</taxon>
        <taxon>Setaria</taxon>
    </lineage>
</organism>
<evidence type="ECO:0000313" key="3">
    <source>
        <dbReference type="Proteomes" id="UP000004995"/>
    </source>
</evidence>
<reference evidence="2" key="2">
    <citation type="submission" date="2018-08" db="UniProtKB">
        <authorList>
            <consortium name="EnsemblPlants"/>
        </authorList>
    </citation>
    <scope>IDENTIFICATION</scope>
    <source>
        <strain evidence="2">Yugu1</strain>
    </source>
</reference>
<dbReference type="Proteomes" id="UP000004995">
    <property type="component" value="Unassembled WGS sequence"/>
</dbReference>
<feature type="compositionally biased region" description="Basic residues" evidence="1">
    <location>
        <begin position="1"/>
        <end position="17"/>
    </location>
</feature>
<keyword evidence="3" id="KW-1185">Reference proteome</keyword>
<dbReference type="EMBL" id="AGNK02005087">
    <property type="status" value="NOT_ANNOTATED_CDS"/>
    <property type="molecule type" value="Genomic_DNA"/>
</dbReference>
<evidence type="ECO:0000313" key="2">
    <source>
        <dbReference type="EnsemblPlants" id="KQK95147"/>
    </source>
</evidence>
<proteinExistence type="predicted"/>
<dbReference type="EnsemblPlants" id="KQK95147">
    <property type="protein sequence ID" value="KQK95147"/>
    <property type="gene ID" value="SETIT_028447mg"/>
</dbReference>
<reference evidence="3" key="1">
    <citation type="journal article" date="2012" name="Nat. Biotechnol.">
        <title>Reference genome sequence of the model plant Setaria.</title>
        <authorList>
            <person name="Bennetzen J.L."/>
            <person name="Schmutz J."/>
            <person name="Wang H."/>
            <person name="Percifield R."/>
            <person name="Hawkins J."/>
            <person name="Pontaroli A.C."/>
            <person name="Estep M."/>
            <person name="Feng L."/>
            <person name="Vaughn J.N."/>
            <person name="Grimwood J."/>
            <person name="Jenkins J."/>
            <person name="Barry K."/>
            <person name="Lindquist E."/>
            <person name="Hellsten U."/>
            <person name="Deshpande S."/>
            <person name="Wang X."/>
            <person name="Wu X."/>
            <person name="Mitros T."/>
            <person name="Triplett J."/>
            <person name="Yang X."/>
            <person name="Ye C.Y."/>
            <person name="Mauro-Herrera M."/>
            <person name="Wang L."/>
            <person name="Li P."/>
            <person name="Sharma M."/>
            <person name="Sharma R."/>
            <person name="Ronald P.C."/>
            <person name="Panaud O."/>
            <person name="Kellogg E.A."/>
            <person name="Brutnell T.P."/>
            <person name="Doust A.N."/>
            <person name="Tuskan G.A."/>
            <person name="Rokhsar D."/>
            <person name="Devos K.M."/>
        </authorList>
    </citation>
    <scope>NUCLEOTIDE SEQUENCE [LARGE SCALE GENOMIC DNA]</scope>
    <source>
        <strain evidence="3">cv. Yugu1</strain>
    </source>
</reference>
<dbReference type="HOGENOM" id="CLU_1655194_0_0_1"/>
<name>K3ZPB7_SETIT</name>
<accession>K3ZPB7</accession>
<dbReference type="InParanoid" id="K3ZPB7"/>
<feature type="compositionally biased region" description="Low complexity" evidence="1">
    <location>
        <begin position="72"/>
        <end position="86"/>
    </location>
</feature>
<sequence>MRHRRPGRHLRRRRRGGRGGITTATRSSEGGGGGDAGRVQRARTAQGCAAPSRAAGGRSPWARVGRRRRSLTRGARPPATGPAPRALVPSPRLHAGPASHDRFRGSATDLVAAVGPRLLKRGPGMRTGRSSDLALVGEMLEETVGGVIDLWSPFVAPLPL</sequence>
<protein>
    <submittedName>
        <fullName evidence="2">Uncharacterized protein</fullName>
    </submittedName>
</protein>
<dbReference type="Gramene" id="KQK95147">
    <property type="protein sequence ID" value="KQK95147"/>
    <property type="gene ID" value="SETIT_028447mg"/>
</dbReference>
<feature type="region of interest" description="Disordered" evidence="1">
    <location>
        <begin position="1"/>
        <end position="104"/>
    </location>
</feature>
<evidence type="ECO:0000256" key="1">
    <source>
        <dbReference type="SAM" id="MobiDB-lite"/>
    </source>
</evidence>